<evidence type="ECO:0000313" key="2">
    <source>
        <dbReference type="EMBL" id="MPY63326.1"/>
    </source>
</evidence>
<comment type="caution">
    <text evidence="2">The sequence shown here is derived from an EMBL/GenBank/DDBJ whole genome shotgun (WGS) entry which is preliminary data.</text>
</comment>
<feature type="domain" description="CHAT" evidence="1">
    <location>
        <begin position="29"/>
        <end position="96"/>
    </location>
</feature>
<protein>
    <submittedName>
        <fullName evidence="2">CHAT domain-containing protein</fullName>
    </submittedName>
</protein>
<dbReference type="EMBL" id="VJZC01000548">
    <property type="protein sequence ID" value="MPY63326.1"/>
    <property type="molecule type" value="Genomic_DNA"/>
</dbReference>
<dbReference type="Proteomes" id="UP000400924">
    <property type="component" value="Unassembled WGS sequence"/>
</dbReference>
<dbReference type="Pfam" id="PF12770">
    <property type="entry name" value="CHAT"/>
    <property type="match status" value="1"/>
</dbReference>
<gene>
    <name evidence="2" type="ORF">FNH08_41075</name>
</gene>
<proteinExistence type="predicted"/>
<reference evidence="2 3" key="1">
    <citation type="submission" date="2019-07" db="EMBL/GenBank/DDBJ databases">
        <title>New species of Amycolatopsis and Streptomyces.</title>
        <authorList>
            <person name="Duangmal K."/>
            <person name="Teo W.F.A."/>
            <person name="Lipun K."/>
        </authorList>
    </citation>
    <scope>NUCLEOTIDE SEQUENCE [LARGE SCALE GENOMIC DNA]</scope>
    <source>
        <strain evidence="2 3">NBRC 106415</strain>
    </source>
</reference>
<dbReference type="OrthoDB" id="163530at2"/>
<evidence type="ECO:0000313" key="3">
    <source>
        <dbReference type="Proteomes" id="UP000400924"/>
    </source>
</evidence>
<name>A0A5N8XVQ2_9ACTN</name>
<organism evidence="2 3">
    <name type="scientific">Streptomyces spongiae</name>
    <dbReference type="NCBI Taxonomy" id="565072"/>
    <lineage>
        <taxon>Bacteria</taxon>
        <taxon>Bacillati</taxon>
        <taxon>Actinomycetota</taxon>
        <taxon>Actinomycetes</taxon>
        <taxon>Kitasatosporales</taxon>
        <taxon>Streptomycetaceae</taxon>
        <taxon>Streptomyces</taxon>
    </lineage>
</organism>
<accession>A0A5N8XVQ2</accession>
<dbReference type="InterPro" id="IPR024983">
    <property type="entry name" value="CHAT_dom"/>
</dbReference>
<keyword evidence="3" id="KW-1185">Reference proteome</keyword>
<dbReference type="AlphaFoldDB" id="A0A5N8XVQ2"/>
<sequence>MWGTTVPGVFPVVSLPGIGRRTLPIGAGEIDWFGETLGWAPQFLNAGAGAFVGTLWPVRSRSALQFAEAFYDQLITNRQPLGQASLAARQTIRDLHGGDPTWLAYAVYGSPAARVHTT</sequence>
<evidence type="ECO:0000259" key="1">
    <source>
        <dbReference type="Pfam" id="PF12770"/>
    </source>
</evidence>